<keyword evidence="4 5" id="KW-0119">Carbohydrate metabolism</keyword>
<protein>
    <submittedName>
        <fullName evidence="7">N-acetylglucosamine-6-phosphate deacetylase</fullName>
    </submittedName>
</protein>
<organism evidence="7 8">
    <name type="scientific">Nocardioides nanhaiensis</name>
    <dbReference type="NCBI Taxonomy" id="1476871"/>
    <lineage>
        <taxon>Bacteria</taxon>
        <taxon>Bacillati</taxon>
        <taxon>Actinomycetota</taxon>
        <taxon>Actinomycetes</taxon>
        <taxon>Propionibacteriales</taxon>
        <taxon>Nocardioidaceae</taxon>
        <taxon>Nocardioides</taxon>
    </lineage>
</organism>
<evidence type="ECO:0000256" key="4">
    <source>
        <dbReference type="ARBA" id="ARBA00023277"/>
    </source>
</evidence>
<dbReference type="PANTHER" id="PTHR11113">
    <property type="entry name" value="N-ACETYLGLUCOSAMINE-6-PHOSPHATE DEACETYLASE"/>
    <property type="match status" value="1"/>
</dbReference>
<name>A0ABP8WZ55_9ACTN</name>
<dbReference type="InterPro" id="IPR006680">
    <property type="entry name" value="Amidohydro-rel"/>
</dbReference>
<dbReference type="Gene3D" id="3.20.20.140">
    <property type="entry name" value="Metal-dependent hydrolases"/>
    <property type="match status" value="1"/>
</dbReference>
<dbReference type="NCBIfam" id="TIGR00221">
    <property type="entry name" value="nagA"/>
    <property type="match status" value="1"/>
</dbReference>
<keyword evidence="2" id="KW-0479">Metal-binding</keyword>
<comment type="similarity">
    <text evidence="1 5">Belongs to the metallo-dependent hydrolases superfamily. NagA family.</text>
</comment>
<dbReference type="Pfam" id="PF01979">
    <property type="entry name" value="Amidohydro_1"/>
    <property type="match status" value="1"/>
</dbReference>
<gene>
    <name evidence="7" type="primary">nagA</name>
    <name evidence="7" type="ORF">GCM10023226_40440</name>
</gene>
<accession>A0ABP8WZ55</accession>
<evidence type="ECO:0000256" key="3">
    <source>
        <dbReference type="ARBA" id="ARBA00022801"/>
    </source>
</evidence>
<keyword evidence="8" id="KW-1185">Reference proteome</keyword>
<dbReference type="Gene3D" id="2.30.40.10">
    <property type="entry name" value="Urease, subunit C, domain 1"/>
    <property type="match status" value="1"/>
</dbReference>
<dbReference type="SUPFAM" id="SSF51338">
    <property type="entry name" value="Composite domain of metallo-dependent hydrolases"/>
    <property type="match status" value="1"/>
</dbReference>
<dbReference type="SUPFAM" id="SSF51556">
    <property type="entry name" value="Metallo-dependent hydrolases"/>
    <property type="match status" value="1"/>
</dbReference>
<dbReference type="RefSeq" id="WP_345271711.1">
    <property type="nucleotide sequence ID" value="NZ_BAABIM010000005.1"/>
</dbReference>
<evidence type="ECO:0000313" key="8">
    <source>
        <dbReference type="Proteomes" id="UP001500621"/>
    </source>
</evidence>
<dbReference type="PANTHER" id="PTHR11113:SF14">
    <property type="entry name" value="N-ACETYLGLUCOSAMINE-6-PHOSPHATE DEACETYLASE"/>
    <property type="match status" value="1"/>
</dbReference>
<dbReference type="Proteomes" id="UP001500621">
    <property type="component" value="Unassembled WGS sequence"/>
</dbReference>
<sequence length="382" mass="38435">MGTTGVSRRLGVARALVGGRLVGGDVEVTDGVVTRVGLPPAVGGGTAAPGLVDLQVNGFDGVDLMGADADAVRHVARALASHGVTAWLPTLITAEPAATERALRVLGEVAAAGPGPGEARVLGVHLEGPFLSARRLGTHPPEHRRDPDPALLARWLDLAPVVAVTLAPELPGALATVRRLAAAGVRVSLGHSQATAAEAHAGFDAGASAVTHVFNAMSPLHHREPGLPGAALARPGVLVQLVVDGHHLADDVVRVVWAAAAGRTVLVTDATAASAQPDGRFALAGVDLTVRDGAVRNPQGVLAGSALTLDRAVQNARALGLGEASVLQAATASPAAWLGRADVGVLEPGARADLVVLDEALAVRQVLLAGVPLETAPQEVPA</sequence>
<evidence type="ECO:0000256" key="5">
    <source>
        <dbReference type="PIRNR" id="PIRNR038994"/>
    </source>
</evidence>
<evidence type="ECO:0000256" key="1">
    <source>
        <dbReference type="ARBA" id="ARBA00010716"/>
    </source>
</evidence>
<feature type="domain" description="Amidohydrolase-related" evidence="6">
    <location>
        <begin position="48"/>
        <end position="359"/>
    </location>
</feature>
<comment type="caution">
    <text evidence="7">The sequence shown here is derived from an EMBL/GenBank/DDBJ whole genome shotgun (WGS) entry which is preliminary data.</text>
</comment>
<reference evidence="8" key="1">
    <citation type="journal article" date="2019" name="Int. J. Syst. Evol. Microbiol.">
        <title>The Global Catalogue of Microorganisms (GCM) 10K type strain sequencing project: providing services to taxonomists for standard genome sequencing and annotation.</title>
        <authorList>
            <consortium name="The Broad Institute Genomics Platform"/>
            <consortium name="The Broad Institute Genome Sequencing Center for Infectious Disease"/>
            <person name="Wu L."/>
            <person name="Ma J."/>
        </authorList>
    </citation>
    <scope>NUCLEOTIDE SEQUENCE [LARGE SCALE GENOMIC DNA]</scope>
    <source>
        <strain evidence="8">JCM 18127</strain>
    </source>
</reference>
<dbReference type="InterPro" id="IPR032466">
    <property type="entry name" value="Metal_Hydrolase"/>
</dbReference>
<evidence type="ECO:0000256" key="2">
    <source>
        <dbReference type="ARBA" id="ARBA00022723"/>
    </source>
</evidence>
<proteinExistence type="inferred from homology"/>
<evidence type="ECO:0000313" key="7">
    <source>
        <dbReference type="EMBL" id="GAA4697875.1"/>
    </source>
</evidence>
<keyword evidence="3 5" id="KW-0378">Hydrolase</keyword>
<dbReference type="PIRSF" id="PIRSF038994">
    <property type="entry name" value="NagA"/>
    <property type="match status" value="1"/>
</dbReference>
<evidence type="ECO:0000259" key="6">
    <source>
        <dbReference type="Pfam" id="PF01979"/>
    </source>
</evidence>
<dbReference type="EMBL" id="BAABIM010000005">
    <property type="protein sequence ID" value="GAA4697875.1"/>
    <property type="molecule type" value="Genomic_DNA"/>
</dbReference>
<dbReference type="InterPro" id="IPR003764">
    <property type="entry name" value="GlcNAc_6-P_deAcase"/>
</dbReference>
<dbReference type="InterPro" id="IPR011059">
    <property type="entry name" value="Metal-dep_hydrolase_composite"/>
</dbReference>